<organism evidence="2">
    <name type="scientific">Heligmosomoides polygyrus</name>
    <name type="common">Parasitic roundworm</name>
    <dbReference type="NCBI Taxonomy" id="6339"/>
    <lineage>
        <taxon>Eukaryota</taxon>
        <taxon>Metazoa</taxon>
        <taxon>Ecdysozoa</taxon>
        <taxon>Nematoda</taxon>
        <taxon>Chromadorea</taxon>
        <taxon>Rhabditida</taxon>
        <taxon>Rhabditina</taxon>
        <taxon>Rhabditomorpha</taxon>
        <taxon>Strongyloidea</taxon>
        <taxon>Heligmosomidae</taxon>
        <taxon>Heligmosomoides</taxon>
    </lineage>
</organism>
<reference evidence="4" key="2">
    <citation type="submission" date="2019-09" db="UniProtKB">
        <authorList>
            <consortium name="WormBaseParasite"/>
        </authorList>
    </citation>
    <scope>IDENTIFICATION</scope>
</reference>
<dbReference type="OrthoDB" id="5863021at2759"/>
<dbReference type="PANTHER" id="PTHR47331">
    <property type="entry name" value="PHD-TYPE DOMAIN-CONTAINING PROTEIN"/>
    <property type="match status" value="1"/>
</dbReference>
<protein>
    <submittedName>
        <fullName evidence="4">Integrase_H2C2 domain-containing protein</fullName>
    </submittedName>
</protein>
<dbReference type="Gene3D" id="1.10.340.70">
    <property type="match status" value="1"/>
</dbReference>
<sequence>MCSFKLCAYIKEPFDAIKNKRNSAITLKTLKRNPVRTQLDSAYGRKVVGEQGCETCTQSSQRLPLFVVNQVDRIQRISPQIQDLGILIELNYIESKHISTDVATRPTSREQFELRLSPEHEWPIESTPKEIVDQYTEHIVEESPVSSCTASRHSPTYTSGRLIDLSRFRHYLKTLSVLTRGMKILASWISKTNHIDISTLQLKHKDKSLFRDENHLINTRSRLINSAFLYDTKEPMRIPKESDLLRLIVSEIHETNMHCGRKHTLSLLRMQFWTPKPSSKNRKILSTCTVCKREWICLSRNR</sequence>
<keyword evidence="3" id="KW-1185">Reference proteome</keyword>
<gene>
    <name evidence="2" type="ORF">HPBE_LOCUS198</name>
</gene>
<reference evidence="2 3" key="1">
    <citation type="submission" date="2018-11" db="EMBL/GenBank/DDBJ databases">
        <authorList>
            <consortium name="Pathogen Informatics"/>
        </authorList>
    </citation>
    <scope>NUCLEOTIDE SEQUENCE [LARGE SCALE GENOMIC DNA]</scope>
</reference>
<evidence type="ECO:0000313" key="3">
    <source>
        <dbReference type="Proteomes" id="UP000050761"/>
    </source>
</evidence>
<evidence type="ECO:0000313" key="2">
    <source>
        <dbReference type="EMBL" id="VDO18580.1"/>
    </source>
</evidence>
<feature type="domain" description="Integrase zinc-binding" evidence="1">
    <location>
        <begin position="243"/>
        <end position="293"/>
    </location>
</feature>
<name>A0A3P7T9X2_HELPZ</name>
<evidence type="ECO:0000313" key="4">
    <source>
        <dbReference type="WBParaSite" id="HPBE_0000019701-mRNA-1"/>
    </source>
</evidence>
<dbReference type="Pfam" id="PF17921">
    <property type="entry name" value="Integrase_H2C2"/>
    <property type="match status" value="1"/>
</dbReference>
<dbReference type="WBParaSite" id="HPBE_0000019701-mRNA-1">
    <property type="protein sequence ID" value="HPBE_0000019701-mRNA-1"/>
    <property type="gene ID" value="HPBE_0000019701"/>
</dbReference>
<dbReference type="InterPro" id="IPR041588">
    <property type="entry name" value="Integrase_H2C2"/>
</dbReference>
<dbReference type="EMBL" id="UZAH01000128">
    <property type="protein sequence ID" value="VDO18580.1"/>
    <property type="molecule type" value="Genomic_DNA"/>
</dbReference>
<evidence type="ECO:0000259" key="1">
    <source>
        <dbReference type="Pfam" id="PF17921"/>
    </source>
</evidence>
<dbReference type="Proteomes" id="UP000050761">
    <property type="component" value="Unassembled WGS sequence"/>
</dbReference>
<accession>A0A3P7T9X2</accession>
<proteinExistence type="predicted"/>
<dbReference type="AlphaFoldDB" id="A0A3P7T9X2"/>